<evidence type="ECO:0000256" key="1">
    <source>
        <dbReference type="SAM" id="MobiDB-lite"/>
    </source>
</evidence>
<evidence type="ECO:0008006" key="4">
    <source>
        <dbReference type="Google" id="ProtNLM"/>
    </source>
</evidence>
<reference evidence="2 3" key="1">
    <citation type="journal article" date="2016" name="Nat. Commun.">
        <title>Thousands of microbial genomes shed light on interconnected biogeochemical processes in an aquifer system.</title>
        <authorList>
            <person name="Anantharaman K."/>
            <person name="Brown C.T."/>
            <person name="Hug L.A."/>
            <person name="Sharon I."/>
            <person name="Castelle C.J."/>
            <person name="Probst A.J."/>
            <person name="Thomas B.C."/>
            <person name="Singh A."/>
            <person name="Wilkins M.J."/>
            <person name="Karaoz U."/>
            <person name="Brodie E.L."/>
            <person name="Williams K.H."/>
            <person name="Hubbard S.S."/>
            <person name="Banfield J.F."/>
        </authorList>
    </citation>
    <scope>NUCLEOTIDE SEQUENCE [LARGE SCALE GENOMIC DNA]</scope>
</reference>
<dbReference type="AlphaFoldDB" id="A0A1F6GU58"/>
<feature type="compositionally biased region" description="Polar residues" evidence="1">
    <location>
        <begin position="1"/>
        <end position="17"/>
    </location>
</feature>
<feature type="region of interest" description="Disordered" evidence="1">
    <location>
        <begin position="35"/>
        <end position="71"/>
    </location>
</feature>
<dbReference type="InterPro" id="IPR019106">
    <property type="entry name" value="T4SS_TrbC"/>
</dbReference>
<organism evidence="2 3">
    <name type="scientific">Candidatus Lambdaproteobacteria bacterium RIFOXYD2_FULL_56_26</name>
    <dbReference type="NCBI Taxonomy" id="1817773"/>
    <lineage>
        <taxon>Bacteria</taxon>
        <taxon>Pseudomonadati</taxon>
        <taxon>Pseudomonadota</taxon>
        <taxon>Candidatus Lambdaproteobacteria</taxon>
    </lineage>
</organism>
<proteinExistence type="predicted"/>
<feature type="region of interest" description="Disordered" evidence="1">
    <location>
        <begin position="1"/>
        <end position="20"/>
    </location>
</feature>
<name>A0A1F6GU58_9PROT</name>
<evidence type="ECO:0000313" key="2">
    <source>
        <dbReference type="EMBL" id="OGH01693.1"/>
    </source>
</evidence>
<feature type="compositionally biased region" description="Basic and acidic residues" evidence="1">
    <location>
        <begin position="58"/>
        <end position="70"/>
    </location>
</feature>
<gene>
    <name evidence="2" type="ORF">A2557_11810</name>
</gene>
<comment type="caution">
    <text evidence="2">The sequence shown here is derived from an EMBL/GenBank/DDBJ whole genome shotgun (WGS) entry which is preliminary data.</text>
</comment>
<dbReference type="Pfam" id="PF09673">
    <property type="entry name" value="TrbC_Ftype"/>
    <property type="match status" value="1"/>
</dbReference>
<sequence length="274" mass="30418">MASTLSFGTRTLASEPSSDVLERVRSQAKLLEQSLKIPSRLRSPNPGEEVSSDAVQKLQERAKEQEKTMKVEPVVPKLKSQELPKTEALMKAYKEELARQQRQRLGGDKPNPFLGEQFSRMPTTQPQAVPPATEGEQIYVLVSASVPQETIRAYLYSLKKLGSPRVHVAIRGLIDGDMTATYRWARRMIQEDPECLGSDCKQIAQLEINPVPFRQLKIDKVPALAWINGDQSAVLYGDASLGYALERFTTKGWGTLPANLAAKLGSDSESSHDR</sequence>
<protein>
    <recommendedName>
        <fullName evidence="4">Type-F conjugative transfer system pilin assembly protein TrbC</fullName>
    </recommendedName>
</protein>
<dbReference type="EMBL" id="MFNF01000030">
    <property type="protein sequence ID" value="OGH01693.1"/>
    <property type="molecule type" value="Genomic_DNA"/>
</dbReference>
<evidence type="ECO:0000313" key="3">
    <source>
        <dbReference type="Proteomes" id="UP000177583"/>
    </source>
</evidence>
<accession>A0A1F6GU58</accession>
<dbReference type="Proteomes" id="UP000177583">
    <property type="component" value="Unassembled WGS sequence"/>
</dbReference>